<gene>
    <name evidence="2" type="ORF">GGR88_002784</name>
</gene>
<dbReference type="Proteomes" id="UP000734218">
    <property type="component" value="Unassembled WGS sequence"/>
</dbReference>
<keyword evidence="3" id="KW-1185">Reference proteome</keyword>
<proteinExistence type="predicted"/>
<dbReference type="EC" id="1.1.1.-" evidence="2"/>
<dbReference type="InterPro" id="IPR000415">
    <property type="entry name" value="Nitroreductase-like"/>
</dbReference>
<accession>A0ABX0XRL8</accession>
<dbReference type="EMBL" id="JAATJE010000002">
    <property type="protein sequence ID" value="NJC35270.1"/>
    <property type="molecule type" value="Genomic_DNA"/>
</dbReference>
<protein>
    <submittedName>
        <fullName evidence="2">3-hydroxypropanoate dehydrogenase</fullName>
        <ecNumber evidence="2">1.1.1.-</ecNumber>
    </submittedName>
</protein>
<dbReference type="PANTHER" id="PTHR43543:SF1">
    <property type="entry name" value="MALONIC SEMIALDEHYDE REDUCTASE RUTE-RELATED"/>
    <property type="match status" value="1"/>
</dbReference>
<sequence length="195" mass="20774">MAAAIDAGAQARLFTDARTPQGFVDHPFTRADAEAIYNLARWGPTSNNMSPMRIVWLLDHDGRERLARHAVSKNAEKIRAAPAALVLGMETDFRASLKTLAPHVDADAMYGDAGARRTNALRNSAMQAGYLTMAARALGFDIGWMSGFDAGAVDADFFAGTTVAANMIGTVGRGDPASVRPRAARLPFEAANLIP</sequence>
<dbReference type="InterPro" id="IPR050461">
    <property type="entry name" value="Nitroreductase_HadB/RutE"/>
</dbReference>
<comment type="caution">
    <text evidence="2">The sequence shown here is derived from an EMBL/GenBank/DDBJ whole genome shotgun (WGS) entry which is preliminary data.</text>
</comment>
<evidence type="ECO:0000259" key="1">
    <source>
        <dbReference type="Pfam" id="PF00881"/>
    </source>
</evidence>
<dbReference type="Pfam" id="PF00881">
    <property type="entry name" value="Nitroreductase"/>
    <property type="match status" value="1"/>
</dbReference>
<dbReference type="GO" id="GO:0016491">
    <property type="term" value="F:oxidoreductase activity"/>
    <property type="evidence" value="ECO:0007669"/>
    <property type="project" value="UniProtKB-KW"/>
</dbReference>
<evidence type="ECO:0000313" key="3">
    <source>
        <dbReference type="Proteomes" id="UP000734218"/>
    </source>
</evidence>
<dbReference type="InterPro" id="IPR029479">
    <property type="entry name" value="Nitroreductase"/>
</dbReference>
<dbReference type="PANTHER" id="PTHR43543">
    <property type="entry name" value="MALONIC SEMIALDEHYDE REDUCTASE RUTE-RELATED"/>
    <property type="match status" value="1"/>
</dbReference>
<dbReference type="NCBIfam" id="NF003768">
    <property type="entry name" value="PRK05365.1"/>
    <property type="match status" value="1"/>
</dbReference>
<keyword evidence="2" id="KW-0560">Oxidoreductase</keyword>
<dbReference type="SUPFAM" id="SSF55469">
    <property type="entry name" value="FMN-dependent nitroreductase-like"/>
    <property type="match status" value="1"/>
</dbReference>
<evidence type="ECO:0000313" key="2">
    <source>
        <dbReference type="EMBL" id="NJC35270.1"/>
    </source>
</evidence>
<name>A0ABX0XRL8_9SPHN</name>
<dbReference type="Gene3D" id="3.40.109.10">
    <property type="entry name" value="NADH Oxidase"/>
    <property type="match status" value="1"/>
</dbReference>
<dbReference type="RefSeq" id="WP_167956040.1">
    <property type="nucleotide sequence ID" value="NZ_JAATJE010000002.1"/>
</dbReference>
<organism evidence="2 3">
    <name type="scientific">Sphingomonas jejuensis</name>
    <dbReference type="NCBI Taxonomy" id="904715"/>
    <lineage>
        <taxon>Bacteria</taxon>
        <taxon>Pseudomonadati</taxon>
        <taxon>Pseudomonadota</taxon>
        <taxon>Alphaproteobacteria</taxon>
        <taxon>Sphingomonadales</taxon>
        <taxon>Sphingomonadaceae</taxon>
        <taxon>Sphingomonas</taxon>
    </lineage>
</organism>
<feature type="domain" description="Nitroreductase" evidence="1">
    <location>
        <begin position="18"/>
        <end position="154"/>
    </location>
</feature>
<reference evidence="2 3" key="1">
    <citation type="submission" date="2020-03" db="EMBL/GenBank/DDBJ databases">
        <title>Genomic Encyclopedia of Type Strains, Phase IV (KMG-IV): sequencing the most valuable type-strain genomes for metagenomic binning, comparative biology and taxonomic classification.</title>
        <authorList>
            <person name="Goeker M."/>
        </authorList>
    </citation>
    <scope>NUCLEOTIDE SEQUENCE [LARGE SCALE GENOMIC DNA]</scope>
    <source>
        <strain evidence="2 3">DSM 27651</strain>
    </source>
</reference>